<feature type="region of interest" description="Disordered" evidence="1">
    <location>
        <begin position="1"/>
        <end position="23"/>
    </location>
</feature>
<dbReference type="PANTHER" id="PTHR33194:SF4">
    <property type="entry name" value="CCHC-TYPE DOMAIN-CONTAINING PROTEIN"/>
    <property type="match status" value="1"/>
</dbReference>
<accession>E9HUE1</accession>
<proteinExistence type="predicted"/>
<organism evidence="2 3">
    <name type="scientific">Daphnia pulex</name>
    <name type="common">Water flea</name>
    <dbReference type="NCBI Taxonomy" id="6669"/>
    <lineage>
        <taxon>Eukaryota</taxon>
        <taxon>Metazoa</taxon>
        <taxon>Ecdysozoa</taxon>
        <taxon>Arthropoda</taxon>
        <taxon>Crustacea</taxon>
        <taxon>Branchiopoda</taxon>
        <taxon>Diplostraca</taxon>
        <taxon>Cladocera</taxon>
        <taxon>Anomopoda</taxon>
        <taxon>Daphniidae</taxon>
        <taxon>Daphnia</taxon>
    </lineage>
</organism>
<keyword evidence="3" id="KW-1185">Reference proteome</keyword>
<dbReference type="HOGENOM" id="CLU_1099449_0_0_1"/>
<protein>
    <recommendedName>
        <fullName evidence="4">Retrotransposon gag domain-containing protein</fullName>
    </recommendedName>
</protein>
<dbReference type="OrthoDB" id="10037266at2759"/>
<dbReference type="PhylomeDB" id="E9HUE1"/>
<name>E9HUE1_DAPPU</name>
<dbReference type="InParanoid" id="E9HUE1"/>
<evidence type="ECO:0000313" key="2">
    <source>
        <dbReference type="EMBL" id="EFX64639.1"/>
    </source>
</evidence>
<dbReference type="AlphaFoldDB" id="E9HUE1"/>
<evidence type="ECO:0000256" key="1">
    <source>
        <dbReference type="SAM" id="MobiDB-lite"/>
    </source>
</evidence>
<dbReference type="STRING" id="6669.E9HUE1"/>
<sequence length="253" mass="29381">MADQEHGQHEDAGLLGRGVEQMEGKDPPIFRGLPNEDVMEWIHQFQRVSVFHQWGAQQQLRHIEFSLEGVAERWLSGLDPRPNTIGGLLGALQRAFRHHNYAMELESRLRSRKQEPNEPVMSYCYDIIYLCSKVDPAMPEERKVQFIFQNMEPTLMEKVFPQMDRLDIDELYRRLQAHSQAALIAERSTPVGEIRAVWWNHHFKLWRIVESLCRRKEESGLSSCVSSKAVKAKNVEWKLSEDIGEATSERKSA</sequence>
<evidence type="ECO:0000313" key="3">
    <source>
        <dbReference type="Proteomes" id="UP000000305"/>
    </source>
</evidence>
<gene>
    <name evidence="2" type="ORF">DAPPUDRAFT_118003</name>
</gene>
<dbReference type="Proteomes" id="UP000000305">
    <property type="component" value="Unassembled WGS sequence"/>
</dbReference>
<feature type="compositionally biased region" description="Basic and acidic residues" evidence="1">
    <location>
        <begin position="1"/>
        <end position="12"/>
    </location>
</feature>
<evidence type="ECO:0008006" key="4">
    <source>
        <dbReference type="Google" id="ProtNLM"/>
    </source>
</evidence>
<dbReference type="EMBL" id="GL732807">
    <property type="protein sequence ID" value="EFX64639.1"/>
    <property type="molecule type" value="Genomic_DNA"/>
</dbReference>
<reference evidence="2 3" key="1">
    <citation type="journal article" date="2011" name="Science">
        <title>The ecoresponsive genome of Daphnia pulex.</title>
        <authorList>
            <person name="Colbourne J.K."/>
            <person name="Pfrender M.E."/>
            <person name="Gilbert D."/>
            <person name="Thomas W.K."/>
            <person name="Tucker A."/>
            <person name="Oakley T.H."/>
            <person name="Tokishita S."/>
            <person name="Aerts A."/>
            <person name="Arnold G.J."/>
            <person name="Basu M.K."/>
            <person name="Bauer D.J."/>
            <person name="Caceres C.E."/>
            <person name="Carmel L."/>
            <person name="Casola C."/>
            <person name="Choi J.H."/>
            <person name="Detter J.C."/>
            <person name="Dong Q."/>
            <person name="Dusheyko S."/>
            <person name="Eads B.D."/>
            <person name="Frohlich T."/>
            <person name="Geiler-Samerotte K.A."/>
            <person name="Gerlach D."/>
            <person name="Hatcher P."/>
            <person name="Jogdeo S."/>
            <person name="Krijgsveld J."/>
            <person name="Kriventseva E.V."/>
            <person name="Kultz D."/>
            <person name="Laforsch C."/>
            <person name="Lindquist E."/>
            <person name="Lopez J."/>
            <person name="Manak J.R."/>
            <person name="Muller J."/>
            <person name="Pangilinan J."/>
            <person name="Patwardhan R.P."/>
            <person name="Pitluck S."/>
            <person name="Pritham E.J."/>
            <person name="Rechtsteiner A."/>
            <person name="Rho M."/>
            <person name="Rogozin I.B."/>
            <person name="Sakarya O."/>
            <person name="Salamov A."/>
            <person name="Schaack S."/>
            <person name="Shapiro H."/>
            <person name="Shiga Y."/>
            <person name="Skalitzky C."/>
            <person name="Smith Z."/>
            <person name="Souvorov A."/>
            <person name="Sung W."/>
            <person name="Tang Z."/>
            <person name="Tsuchiya D."/>
            <person name="Tu H."/>
            <person name="Vos H."/>
            <person name="Wang M."/>
            <person name="Wolf Y.I."/>
            <person name="Yamagata H."/>
            <person name="Yamada T."/>
            <person name="Ye Y."/>
            <person name="Shaw J.R."/>
            <person name="Andrews J."/>
            <person name="Crease T.J."/>
            <person name="Tang H."/>
            <person name="Lucas S.M."/>
            <person name="Robertson H.M."/>
            <person name="Bork P."/>
            <person name="Koonin E.V."/>
            <person name="Zdobnov E.M."/>
            <person name="Grigoriev I.V."/>
            <person name="Lynch M."/>
            <person name="Boore J.L."/>
        </authorList>
    </citation>
    <scope>NUCLEOTIDE SEQUENCE [LARGE SCALE GENOMIC DNA]</scope>
</reference>
<dbReference type="PANTHER" id="PTHR33194">
    <property type="entry name" value="ZINC KNUCKLE DOMAINCONTAINING PROTEIN"/>
    <property type="match status" value="1"/>
</dbReference>
<dbReference type="KEGG" id="dpx:DAPPUDRAFT_118003"/>